<organism evidence="5 6">
    <name type="scientific">Xaviernesmea oryzae</name>
    <dbReference type="NCBI Taxonomy" id="464029"/>
    <lineage>
        <taxon>Bacteria</taxon>
        <taxon>Pseudomonadati</taxon>
        <taxon>Pseudomonadota</taxon>
        <taxon>Alphaproteobacteria</taxon>
        <taxon>Hyphomicrobiales</taxon>
        <taxon>Rhizobiaceae</taxon>
        <taxon>Rhizobium/Agrobacterium group</taxon>
        <taxon>Xaviernesmea</taxon>
    </lineage>
</organism>
<keyword evidence="6" id="KW-1185">Reference proteome</keyword>
<keyword evidence="2" id="KW-0560">Oxidoreductase</keyword>
<evidence type="ECO:0000313" key="6">
    <source>
        <dbReference type="Proteomes" id="UP000192903"/>
    </source>
</evidence>
<accession>A0A1X7G206</accession>
<dbReference type="PANTHER" id="PTHR24321:SF15">
    <property type="entry name" value="OXIDOREDUCTASE UCPA"/>
    <property type="match status" value="1"/>
</dbReference>
<dbReference type="SMART" id="SM00822">
    <property type="entry name" value="PKS_KR"/>
    <property type="match status" value="1"/>
</dbReference>
<dbReference type="Proteomes" id="UP000192903">
    <property type="component" value="Unassembled WGS sequence"/>
</dbReference>
<dbReference type="EMBL" id="FXAF01000010">
    <property type="protein sequence ID" value="SMF62524.1"/>
    <property type="molecule type" value="Genomic_DNA"/>
</dbReference>
<evidence type="ECO:0000256" key="1">
    <source>
        <dbReference type="ARBA" id="ARBA00006484"/>
    </source>
</evidence>
<name>A0A1X7G206_9HYPH</name>
<dbReference type="GO" id="GO:0016491">
    <property type="term" value="F:oxidoreductase activity"/>
    <property type="evidence" value="ECO:0007669"/>
    <property type="project" value="UniProtKB-KW"/>
</dbReference>
<dbReference type="RefSeq" id="WP_085424054.1">
    <property type="nucleotide sequence ID" value="NZ_FXAF01000010.1"/>
</dbReference>
<feature type="region of interest" description="Disordered" evidence="3">
    <location>
        <begin position="183"/>
        <end position="214"/>
    </location>
</feature>
<evidence type="ECO:0000256" key="2">
    <source>
        <dbReference type="ARBA" id="ARBA00023002"/>
    </source>
</evidence>
<dbReference type="STRING" id="464029.SAMN02982989_0022"/>
<gene>
    <name evidence="5" type="ORF">SAMN02982989_0022</name>
</gene>
<dbReference type="InterPro" id="IPR057326">
    <property type="entry name" value="KR_dom"/>
</dbReference>
<comment type="similarity">
    <text evidence="1">Belongs to the short-chain dehydrogenases/reductases (SDR) family.</text>
</comment>
<protein>
    <submittedName>
        <fullName evidence="5">3-oxoacyl-[acyl-carrier protein] reductase</fullName>
    </submittedName>
</protein>
<dbReference type="CDD" id="cd05233">
    <property type="entry name" value="SDR_c"/>
    <property type="match status" value="1"/>
</dbReference>
<dbReference type="InterPro" id="IPR036291">
    <property type="entry name" value="NAD(P)-bd_dom_sf"/>
</dbReference>
<evidence type="ECO:0000313" key="5">
    <source>
        <dbReference type="EMBL" id="SMF62524.1"/>
    </source>
</evidence>
<reference evidence="6" key="1">
    <citation type="submission" date="2017-04" db="EMBL/GenBank/DDBJ databases">
        <authorList>
            <person name="Varghese N."/>
            <person name="Submissions S."/>
        </authorList>
    </citation>
    <scope>NUCLEOTIDE SEQUENCE [LARGE SCALE GENOMIC DNA]</scope>
    <source>
        <strain evidence="6">B4P</strain>
    </source>
</reference>
<dbReference type="Gene3D" id="3.40.50.720">
    <property type="entry name" value="NAD(P)-binding Rossmann-like Domain"/>
    <property type="match status" value="1"/>
</dbReference>
<dbReference type="SUPFAM" id="SSF51735">
    <property type="entry name" value="NAD(P)-binding Rossmann-fold domains"/>
    <property type="match status" value="1"/>
</dbReference>
<feature type="domain" description="Ketoreductase" evidence="4">
    <location>
        <begin position="7"/>
        <end position="195"/>
    </location>
</feature>
<dbReference type="FunFam" id="3.40.50.720:FF:000084">
    <property type="entry name" value="Short-chain dehydrogenase reductase"/>
    <property type="match status" value="1"/>
</dbReference>
<evidence type="ECO:0000256" key="3">
    <source>
        <dbReference type="SAM" id="MobiDB-lite"/>
    </source>
</evidence>
<proteinExistence type="inferred from homology"/>
<dbReference type="PRINTS" id="PR00081">
    <property type="entry name" value="GDHRDH"/>
</dbReference>
<sequence>MPSKHSGNAIVTGGARGIGLETVRLLARKGMRVGCLDIDRAAAEEAATQLKVDGLQVEPIVVDVTDRLRVQQSFDTFLSGQPLCAVINNAVFIRFQPFSELTDESLEKTLDVGLKGAIWCIQAALPALRRAAETFSDAAIVNVSSGAAFQGSVGFSAYSSLKAGLTGLTRQLAVELGRDGIRSNSVAPGPIPTESALADPGKPSDWTSGALKRTPLGRMGTPAEVAEVIAFLATRPSSWVNGQVISVDGGKSISSHDLR</sequence>
<dbReference type="InterPro" id="IPR002347">
    <property type="entry name" value="SDR_fam"/>
</dbReference>
<evidence type="ECO:0000259" key="4">
    <source>
        <dbReference type="SMART" id="SM00822"/>
    </source>
</evidence>
<dbReference type="PANTHER" id="PTHR24321">
    <property type="entry name" value="DEHYDROGENASES, SHORT CHAIN"/>
    <property type="match status" value="1"/>
</dbReference>
<dbReference type="OrthoDB" id="9803333at2"/>
<dbReference type="PRINTS" id="PR00080">
    <property type="entry name" value="SDRFAMILY"/>
</dbReference>
<dbReference type="Pfam" id="PF13561">
    <property type="entry name" value="adh_short_C2"/>
    <property type="match status" value="1"/>
</dbReference>
<dbReference type="AlphaFoldDB" id="A0A1X7G206"/>